<feature type="signal peptide" evidence="1">
    <location>
        <begin position="1"/>
        <end position="19"/>
    </location>
</feature>
<comment type="caution">
    <text evidence="2">The sequence shown here is derived from an EMBL/GenBank/DDBJ whole genome shotgun (WGS) entry which is preliminary data.</text>
</comment>
<reference evidence="2 3" key="1">
    <citation type="submission" date="2023-11" db="EMBL/GenBank/DDBJ databases">
        <title>Winogradskyella pelagius sp. nov., isolated from coastal sediment.</title>
        <authorList>
            <person name="Li F."/>
        </authorList>
    </citation>
    <scope>NUCLEOTIDE SEQUENCE [LARGE SCALE GENOMIC DNA]</scope>
    <source>
        <strain evidence="2 3">KCTC 23502</strain>
    </source>
</reference>
<keyword evidence="1" id="KW-0732">Signal</keyword>
<organism evidence="2 3">
    <name type="scientific">Winogradskyella aquimaris</name>
    <dbReference type="NCBI Taxonomy" id="864074"/>
    <lineage>
        <taxon>Bacteria</taxon>
        <taxon>Pseudomonadati</taxon>
        <taxon>Bacteroidota</taxon>
        <taxon>Flavobacteriia</taxon>
        <taxon>Flavobacteriales</taxon>
        <taxon>Flavobacteriaceae</taxon>
        <taxon>Winogradskyella</taxon>
    </lineage>
</organism>
<dbReference type="EMBL" id="JAXDAE010000014">
    <property type="protein sequence ID" value="MDY2588280.1"/>
    <property type="molecule type" value="Genomic_DNA"/>
</dbReference>
<evidence type="ECO:0000313" key="3">
    <source>
        <dbReference type="Proteomes" id="UP001285855"/>
    </source>
</evidence>
<dbReference type="RefSeq" id="WP_320556626.1">
    <property type="nucleotide sequence ID" value="NZ_JAXDAE010000014.1"/>
</dbReference>
<evidence type="ECO:0000256" key="1">
    <source>
        <dbReference type="SAM" id="SignalP"/>
    </source>
</evidence>
<protein>
    <submittedName>
        <fullName evidence="2">Uncharacterized protein</fullName>
    </submittedName>
</protein>
<keyword evidence="3" id="KW-1185">Reference proteome</keyword>
<proteinExistence type="predicted"/>
<accession>A0ABU5EP92</accession>
<gene>
    <name evidence="2" type="ORF">SNF14_13105</name>
</gene>
<name>A0ABU5EP92_9FLAO</name>
<sequence>MKNSTLLILALFLGISAYAQNKSKQEVVDLIAEDTCKCISNKKISKSDKTEEKEMALGLCLIENFNKHKNKSRYYSKKSLDDIEEIGQDVGVAMTGMCADDFLSIFSSEELVDIVSDEDDDIGLENAVETVLTIEVELIAMNNDVISYIETKDDFDKTHVFLITEEFEGYELLKRSNFKKFFTVTFKEVELFDLSEKQYVTKKVITKLETL</sequence>
<evidence type="ECO:0000313" key="2">
    <source>
        <dbReference type="EMBL" id="MDY2588280.1"/>
    </source>
</evidence>
<feature type="chain" id="PRO_5047219952" evidence="1">
    <location>
        <begin position="20"/>
        <end position="211"/>
    </location>
</feature>
<dbReference type="Proteomes" id="UP001285855">
    <property type="component" value="Unassembled WGS sequence"/>
</dbReference>